<gene>
    <name evidence="2" type="ORF">V5799_025066</name>
</gene>
<feature type="compositionally biased region" description="Polar residues" evidence="1">
    <location>
        <begin position="142"/>
        <end position="165"/>
    </location>
</feature>
<evidence type="ECO:0000313" key="3">
    <source>
        <dbReference type="Proteomes" id="UP001321473"/>
    </source>
</evidence>
<organism evidence="2 3">
    <name type="scientific">Amblyomma americanum</name>
    <name type="common">Lone star tick</name>
    <dbReference type="NCBI Taxonomy" id="6943"/>
    <lineage>
        <taxon>Eukaryota</taxon>
        <taxon>Metazoa</taxon>
        <taxon>Ecdysozoa</taxon>
        <taxon>Arthropoda</taxon>
        <taxon>Chelicerata</taxon>
        <taxon>Arachnida</taxon>
        <taxon>Acari</taxon>
        <taxon>Parasitiformes</taxon>
        <taxon>Ixodida</taxon>
        <taxon>Ixodoidea</taxon>
        <taxon>Ixodidae</taxon>
        <taxon>Amblyomminae</taxon>
        <taxon>Amblyomma</taxon>
    </lineage>
</organism>
<feature type="compositionally biased region" description="Polar residues" evidence="1">
    <location>
        <begin position="91"/>
        <end position="101"/>
    </location>
</feature>
<evidence type="ECO:0000313" key="2">
    <source>
        <dbReference type="EMBL" id="KAK8771690.1"/>
    </source>
</evidence>
<dbReference type="EMBL" id="JARKHS020019437">
    <property type="protein sequence ID" value="KAK8771690.1"/>
    <property type="molecule type" value="Genomic_DNA"/>
</dbReference>
<name>A0AAQ4EAM6_AMBAM</name>
<feature type="region of interest" description="Disordered" evidence="1">
    <location>
        <begin position="120"/>
        <end position="167"/>
    </location>
</feature>
<proteinExistence type="predicted"/>
<reference evidence="2 3" key="1">
    <citation type="journal article" date="2023" name="Arcadia Sci">
        <title>De novo assembly of a long-read Amblyomma americanum tick genome.</title>
        <authorList>
            <person name="Chou S."/>
            <person name="Poskanzer K.E."/>
            <person name="Rollins M."/>
            <person name="Thuy-Boun P.S."/>
        </authorList>
    </citation>
    <scope>NUCLEOTIDE SEQUENCE [LARGE SCALE GENOMIC DNA]</scope>
    <source>
        <strain evidence="2">F_SG_1</strain>
        <tissue evidence="2">Salivary glands</tissue>
    </source>
</reference>
<sequence>MGSKLPASKKHASENCEGGALRCANCKGNHPAYSRLCPRWKNEREIITVKTKQDITFKEARRHFHAKNSFNFSTKTNFADVVRRGGASHDTPASAQATSTEPMAVPSTPQARIANAALPYPKQGAPAHGSAPRRTSPRQGRPETNTSAALRSSSTYGSMLPSTSALDPRQTRFCSQMMSILTSRKQARLPTQITGIVLLCIFPISENSAFSTCLKRWWMKCLRNV</sequence>
<comment type="caution">
    <text evidence="2">The sequence shown here is derived from an EMBL/GenBank/DDBJ whole genome shotgun (WGS) entry which is preliminary data.</text>
</comment>
<dbReference type="Proteomes" id="UP001321473">
    <property type="component" value="Unassembled WGS sequence"/>
</dbReference>
<feature type="region of interest" description="Disordered" evidence="1">
    <location>
        <begin position="84"/>
        <end position="106"/>
    </location>
</feature>
<accession>A0AAQ4EAM6</accession>
<keyword evidence="3" id="KW-1185">Reference proteome</keyword>
<dbReference type="AlphaFoldDB" id="A0AAQ4EAM6"/>
<evidence type="ECO:0000256" key="1">
    <source>
        <dbReference type="SAM" id="MobiDB-lite"/>
    </source>
</evidence>
<protein>
    <submittedName>
        <fullName evidence="2">Uncharacterized protein</fullName>
    </submittedName>
</protein>